<evidence type="ECO:0000313" key="4">
    <source>
        <dbReference type="Proteomes" id="UP000188946"/>
    </source>
</evidence>
<dbReference type="Proteomes" id="UP000188600">
    <property type="component" value="Unassembled WGS sequence"/>
</dbReference>
<protein>
    <submittedName>
        <fullName evidence="1">Uncharacterized protein</fullName>
    </submittedName>
</protein>
<dbReference type="EMBL" id="MSPR01000003">
    <property type="protein sequence ID" value="ONK30594.1"/>
    <property type="molecule type" value="Genomic_DNA"/>
</dbReference>
<evidence type="ECO:0000313" key="2">
    <source>
        <dbReference type="EMBL" id="ONK30594.1"/>
    </source>
</evidence>
<evidence type="ECO:0000313" key="1">
    <source>
        <dbReference type="EMBL" id="ONK29111.1"/>
    </source>
</evidence>
<keyword evidence="4" id="KW-1185">Reference proteome</keyword>
<gene>
    <name evidence="2" type="ORF">BVE84_02375</name>
    <name evidence="1" type="ORF">BVE86_01065</name>
</gene>
<evidence type="ECO:0000313" key="3">
    <source>
        <dbReference type="Proteomes" id="UP000188600"/>
    </source>
</evidence>
<dbReference type="EMBL" id="MSPT01000002">
    <property type="protein sequence ID" value="ONK29111.1"/>
    <property type="molecule type" value="Genomic_DNA"/>
</dbReference>
<comment type="caution">
    <text evidence="1">The sequence shown here is derived from an EMBL/GenBank/DDBJ whole genome shotgun (WGS) entry which is preliminary data.</text>
</comment>
<dbReference type="AlphaFoldDB" id="A0AB36JS16"/>
<dbReference type="Proteomes" id="UP000188946">
    <property type="component" value="Unassembled WGS sequence"/>
</dbReference>
<name>A0AB36JS16_9STRE</name>
<organism evidence="1 3">
    <name type="scientific">Streptococcus azizii</name>
    <dbReference type="NCBI Taxonomy" id="1579424"/>
    <lineage>
        <taxon>Bacteria</taxon>
        <taxon>Bacillati</taxon>
        <taxon>Bacillota</taxon>
        <taxon>Bacilli</taxon>
        <taxon>Lactobacillales</taxon>
        <taxon>Streptococcaceae</taxon>
        <taxon>Streptococcus</taxon>
    </lineage>
</organism>
<accession>A0AB36JS16</accession>
<reference evidence="3 4" key="1">
    <citation type="submission" date="2016-12" db="EMBL/GenBank/DDBJ databases">
        <authorList>
            <person name="Gulvik C.A."/>
        </authorList>
    </citation>
    <scope>NUCLEOTIDE SEQUENCE [LARGE SCALE GENOMIC DNA]</scope>
    <source>
        <strain evidence="2 4">12-5202</strain>
        <strain evidence="1 3">12-5291</strain>
    </source>
</reference>
<proteinExistence type="predicted"/>
<sequence>MEYTYDEFKYFLEIGMEYLVYYNGKRYNISQRRDLGEIYFTLSPSDYYTFTSCEELLNAPLLDGKTLLEQWNFLNIIG</sequence>